<keyword evidence="11" id="KW-0716">Sensory transduction</keyword>
<keyword evidence="2 11" id="KW-1003">Cell membrane</keyword>
<name>A0A6P9C842_PANGU</name>
<dbReference type="GO" id="GO:0005886">
    <property type="term" value="C:plasma membrane"/>
    <property type="evidence" value="ECO:0007669"/>
    <property type="project" value="UniProtKB-SubCell"/>
</dbReference>
<dbReference type="GeneID" id="117668799"/>
<proteinExistence type="inferred from homology"/>
<evidence type="ECO:0000256" key="9">
    <source>
        <dbReference type="ARBA" id="ARBA00023224"/>
    </source>
</evidence>
<evidence type="ECO:0000256" key="1">
    <source>
        <dbReference type="ARBA" id="ARBA00004651"/>
    </source>
</evidence>
<dbReference type="PANTHER" id="PTHR26452">
    <property type="entry name" value="OLFACTORY RECEPTOR"/>
    <property type="match status" value="1"/>
</dbReference>
<dbReference type="SUPFAM" id="SSF81321">
    <property type="entry name" value="Family A G protein-coupled receptor-like"/>
    <property type="match status" value="1"/>
</dbReference>
<protein>
    <recommendedName>
        <fullName evidence="11">Olfactory receptor</fullName>
    </recommendedName>
</protein>
<keyword evidence="3 10" id="KW-0812">Transmembrane</keyword>
<keyword evidence="5 11" id="KW-1133">Transmembrane helix</keyword>
<keyword evidence="9 10" id="KW-0807">Transducer</keyword>
<comment type="subcellular location">
    <subcellularLocation>
        <location evidence="1 11">Cell membrane</location>
        <topology evidence="1 11">Multi-pass membrane protein</topology>
    </subcellularLocation>
</comment>
<dbReference type="GO" id="GO:0004984">
    <property type="term" value="F:olfactory receptor activity"/>
    <property type="evidence" value="ECO:0007669"/>
    <property type="project" value="InterPro"/>
</dbReference>
<dbReference type="InParanoid" id="A0A6P9C842"/>
<feature type="domain" description="G-protein coupled receptors family 1 profile" evidence="12">
    <location>
        <begin position="43"/>
        <end position="292"/>
    </location>
</feature>
<dbReference type="FunFam" id="1.20.1070.10:FF:000015">
    <property type="entry name" value="Olfactory receptor"/>
    <property type="match status" value="1"/>
</dbReference>
<dbReference type="InterPro" id="IPR000276">
    <property type="entry name" value="GPCR_Rhodpsn"/>
</dbReference>
<evidence type="ECO:0000256" key="3">
    <source>
        <dbReference type="ARBA" id="ARBA00022692"/>
    </source>
</evidence>
<evidence type="ECO:0000256" key="11">
    <source>
        <dbReference type="RuleBase" id="RU363047"/>
    </source>
</evidence>
<dbReference type="KEGG" id="pgut:117668799"/>
<evidence type="ECO:0000256" key="8">
    <source>
        <dbReference type="ARBA" id="ARBA00023170"/>
    </source>
</evidence>
<dbReference type="Pfam" id="PF13853">
    <property type="entry name" value="7tm_4"/>
    <property type="match status" value="1"/>
</dbReference>
<keyword evidence="8 10" id="KW-0675">Receptor</keyword>
<feature type="transmembrane region" description="Helical" evidence="11">
    <location>
        <begin position="28"/>
        <end position="49"/>
    </location>
</feature>
<evidence type="ECO:0000313" key="14">
    <source>
        <dbReference type="RefSeq" id="XP_034278749.1"/>
    </source>
</evidence>
<feature type="transmembrane region" description="Helical" evidence="11">
    <location>
        <begin position="273"/>
        <end position="292"/>
    </location>
</feature>
<dbReference type="PROSITE" id="PS00237">
    <property type="entry name" value="G_PROTEIN_RECEP_F1_1"/>
    <property type="match status" value="1"/>
</dbReference>
<dbReference type="OMA" id="GCIPTLT"/>
<keyword evidence="6 10" id="KW-0297">G-protein coupled receptor</keyword>
<feature type="transmembrane region" description="Helical" evidence="11">
    <location>
        <begin position="206"/>
        <end position="227"/>
    </location>
</feature>
<reference evidence="14" key="1">
    <citation type="submission" date="2025-08" db="UniProtKB">
        <authorList>
            <consortium name="RefSeq"/>
        </authorList>
    </citation>
    <scope>IDENTIFICATION</scope>
    <source>
        <tissue evidence="14">Blood</tissue>
    </source>
</reference>
<feature type="transmembrane region" description="Helical" evidence="11">
    <location>
        <begin position="100"/>
        <end position="122"/>
    </location>
</feature>
<keyword evidence="4 11" id="KW-0552">Olfaction</keyword>
<feature type="transmembrane region" description="Helical" evidence="11">
    <location>
        <begin position="142"/>
        <end position="166"/>
    </location>
</feature>
<keyword evidence="13" id="KW-1185">Reference proteome</keyword>
<dbReference type="RefSeq" id="XP_034278749.1">
    <property type="nucleotide sequence ID" value="XM_034422858.1"/>
</dbReference>
<accession>A0A6P9C842</accession>
<sequence>MEINNQSAVYKTKFSLLGLSSTPRHQMLIFWIFALMYATALSSNYLLILAISICSKLHTPMYFLLINLSIANVCTISVSVPKMLQNILSQKKTISFSGCLTQVFLSLWTLGTEILLLSIMAFDRYAAICQPLHYMIIMKKEVCIGLATGAWVVGMASSAVNAGLLLRLSFCDSKDINHFFCELHPLWKLSCSDISLNEIMSLAADVTFTMSGCIPTLTSYLLILRTVMKIQSVKGKKKAFSTCSSHLLVIGVYYSTLMYIYGKPSSPNDEEEYKNIAIIYSVVIPILNPLIYSLRNKEVKETLTKLLWRKKTFQQK</sequence>
<dbReference type="AlphaFoldDB" id="A0A6P9C842"/>
<evidence type="ECO:0000256" key="10">
    <source>
        <dbReference type="RuleBase" id="RU000688"/>
    </source>
</evidence>
<dbReference type="GO" id="GO:0004930">
    <property type="term" value="F:G protein-coupled receptor activity"/>
    <property type="evidence" value="ECO:0007669"/>
    <property type="project" value="UniProtKB-KW"/>
</dbReference>
<feature type="transmembrane region" description="Helical" evidence="11">
    <location>
        <begin position="61"/>
        <end position="80"/>
    </location>
</feature>
<evidence type="ECO:0000256" key="5">
    <source>
        <dbReference type="ARBA" id="ARBA00022989"/>
    </source>
</evidence>
<dbReference type="PRINTS" id="PR00245">
    <property type="entry name" value="OLFACTORYR"/>
</dbReference>
<dbReference type="PRINTS" id="PR00237">
    <property type="entry name" value="GPCRRHODOPSN"/>
</dbReference>
<dbReference type="InterPro" id="IPR050516">
    <property type="entry name" value="Olfactory_GPCR"/>
</dbReference>
<dbReference type="Proteomes" id="UP001652622">
    <property type="component" value="Unplaced"/>
</dbReference>
<dbReference type="InterPro" id="IPR000725">
    <property type="entry name" value="Olfact_rcpt"/>
</dbReference>
<evidence type="ECO:0000256" key="4">
    <source>
        <dbReference type="ARBA" id="ARBA00022725"/>
    </source>
</evidence>
<keyword evidence="7 11" id="KW-0472">Membrane</keyword>
<evidence type="ECO:0000256" key="7">
    <source>
        <dbReference type="ARBA" id="ARBA00023136"/>
    </source>
</evidence>
<organism evidence="13 14">
    <name type="scientific">Pantherophis guttatus</name>
    <name type="common">Corn snake</name>
    <name type="synonym">Elaphe guttata</name>
    <dbReference type="NCBI Taxonomy" id="94885"/>
    <lineage>
        <taxon>Eukaryota</taxon>
        <taxon>Metazoa</taxon>
        <taxon>Chordata</taxon>
        <taxon>Craniata</taxon>
        <taxon>Vertebrata</taxon>
        <taxon>Euteleostomi</taxon>
        <taxon>Lepidosauria</taxon>
        <taxon>Squamata</taxon>
        <taxon>Bifurcata</taxon>
        <taxon>Unidentata</taxon>
        <taxon>Episquamata</taxon>
        <taxon>Toxicofera</taxon>
        <taxon>Serpentes</taxon>
        <taxon>Colubroidea</taxon>
        <taxon>Colubridae</taxon>
        <taxon>Colubrinae</taxon>
        <taxon>Pantherophis</taxon>
    </lineage>
</organism>
<gene>
    <name evidence="14" type="primary">LOC117668799</name>
</gene>
<evidence type="ECO:0000313" key="13">
    <source>
        <dbReference type="Proteomes" id="UP001652622"/>
    </source>
</evidence>
<dbReference type="Gene3D" id="1.20.1070.10">
    <property type="entry name" value="Rhodopsin 7-helix transmembrane proteins"/>
    <property type="match status" value="1"/>
</dbReference>
<feature type="transmembrane region" description="Helical" evidence="11">
    <location>
        <begin position="239"/>
        <end position="261"/>
    </location>
</feature>
<comment type="similarity">
    <text evidence="10">Belongs to the G-protein coupled receptor 1 family.</text>
</comment>
<evidence type="ECO:0000256" key="2">
    <source>
        <dbReference type="ARBA" id="ARBA00022475"/>
    </source>
</evidence>
<evidence type="ECO:0000259" key="12">
    <source>
        <dbReference type="PROSITE" id="PS50262"/>
    </source>
</evidence>
<evidence type="ECO:0000256" key="6">
    <source>
        <dbReference type="ARBA" id="ARBA00023040"/>
    </source>
</evidence>
<dbReference type="PROSITE" id="PS50262">
    <property type="entry name" value="G_PROTEIN_RECEP_F1_2"/>
    <property type="match status" value="1"/>
</dbReference>
<dbReference type="InterPro" id="IPR017452">
    <property type="entry name" value="GPCR_Rhodpsn_7TM"/>
</dbReference>